<name>A0A445MSQ0_9BACT</name>
<sequence>MVTAVQLRSDEIKCMIIYGKPLAVTQGKYGDIAIFSDNCLVIYSVEINQQKTTFLFKTSTSKGTVIVPGVFPKVDLLCHVKGKEKTTRVQTLVRALAKKNIDPANLDSAFYLRLGVMLNNRVFSIENAIDLAERGSR</sequence>
<proteinExistence type="predicted"/>
<reference evidence="1" key="1">
    <citation type="submission" date="2018-01" db="EMBL/GenBank/DDBJ databases">
        <authorList>
            <person name="Regsiter A."/>
            <person name="William W."/>
        </authorList>
    </citation>
    <scope>NUCLEOTIDE SEQUENCE</scope>
    <source>
        <strain evidence="1">TRIP AH-1</strain>
    </source>
</reference>
<accession>A0A445MSQ0</accession>
<dbReference type="AlphaFoldDB" id="A0A445MSQ0"/>
<protein>
    <submittedName>
        <fullName evidence="1">Uncharacterized protein</fullName>
    </submittedName>
</protein>
<organism evidence="1">
    <name type="scientific">uncultured Desulfobacterium sp</name>
    <dbReference type="NCBI Taxonomy" id="201089"/>
    <lineage>
        <taxon>Bacteria</taxon>
        <taxon>Pseudomonadati</taxon>
        <taxon>Thermodesulfobacteriota</taxon>
        <taxon>Desulfobacteria</taxon>
        <taxon>Desulfobacterales</taxon>
        <taxon>Desulfobacteriaceae</taxon>
        <taxon>Desulfobacterium</taxon>
        <taxon>environmental samples</taxon>
    </lineage>
</organism>
<evidence type="ECO:0000313" key="1">
    <source>
        <dbReference type="EMBL" id="SPD72449.1"/>
    </source>
</evidence>
<dbReference type="EMBL" id="OJIN01000043">
    <property type="protein sequence ID" value="SPD72449.1"/>
    <property type="molecule type" value="Genomic_DNA"/>
</dbReference>
<gene>
    <name evidence="1" type="ORF">PITCH_A1370016</name>
</gene>